<dbReference type="InterPro" id="IPR021517">
    <property type="entry name" value="DUF3180"/>
</dbReference>
<dbReference type="Proteomes" id="UP000281738">
    <property type="component" value="Unassembled WGS sequence"/>
</dbReference>
<evidence type="ECO:0000313" key="3">
    <source>
        <dbReference type="EMBL" id="ROR89441.1"/>
    </source>
</evidence>
<feature type="region of interest" description="Disordered" evidence="1">
    <location>
        <begin position="1"/>
        <end position="35"/>
    </location>
</feature>
<feature type="transmembrane region" description="Helical" evidence="2">
    <location>
        <begin position="70"/>
        <end position="90"/>
    </location>
</feature>
<accession>A0A3N2CPJ0</accession>
<feature type="compositionally biased region" description="Basic and acidic residues" evidence="1">
    <location>
        <begin position="11"/>
        <end position="29"/>
    </location>
</feature>
<sequence>MPSRGGPGDPARPDRRPDRAPDGGPERDPGTVGTTGPAPLVLLGVVGLVVGWSLRLAALRLGYAEPDVTSTSLALLAFVAAILGGSAWLTRRAVRRDRTALAHHAAVNRLVLGKACALVGALLLGGYAGYGLAQLGVGDPAAFTRLWRSGLGVLAAGAVLVTALLLEHACRVPGDPD</sequence>
<dbReference type="AlphaFoldDB" id="A0A3N2CPJ0"/>
<evidence type="ECO:0000256" key="1">
    <source>
        <dbReference type="SAM" id="MobiDB-lite"/>
    </source>
</evidence>
<keyword evidence="2" id="KW-0812">Transmembrane</keyword>
<reference evidence="3 4" key="1">
    <citation type="submission" date="2018-11" db="EMBL/GenBank/DDBJ databases">
        <title>Sequencing the genomes of 1000 actinobacteria strains.</title>
        <authorList>
            <person name="Klenk H.-P."/>
        </authorList>
    </citation>
    <scope>NUCLEOTIDE SEQUENCE [LARGE SCALE GENOMIC DNA]</scope>
    <source>
        <strain evidence="3 4">DSM 12652</strain>
    </source>
</reference>
<comment type="caution">
    <text evidence="3">The sequence shown here is derived from an EMBL/GenBank/DDBJ whole genome shotgun (WGS) entry which is preliminary data.</text>
</comment>
<gene>
    <name evidence="3" type="ORF">EDD33_0265</name>
</gene>
<dbReference type="EMBL" id="RKHO01000001">
    <property type="protein sequence ID" value="ROR89441.1"/>
    <property type="molecule type" value="Genomic_DNA"/>
</dbReference>
<organism evidence="3 4">
    <name type="scientific">Nocardioides aurantiacus</name>
    <dbReference type="NCBI Taxonomy" id="86796"/>
    <lineage>
        <taxon>Bacteria</taxon>
        <taxon>Bacillati</taxon>
        <taxon>Actinomycetota</taxon>
        <taxon>Actinomycetes</taxon>
        <taxon>Propionibacteriales</taxon>
        <taxon>Nocardioidaceae</taxon>
        <taxon>Nocardioides</taxon>
    </lineage>
</organism>
<keyword evidence="4" id="KW-1185">Reference proteome</keyword>
<evidence type="ECO:0000313" key="4">
    <source>
        <dbReference type="Proteomes" id="UP000281738"/>
    </source>
</evidence>
<feature type="transmembrane region" description="Helical" evidence="2">
    <location>
        <begin position="40"/>
        <end position="58"/>
    </location>
</feature>
<evidence type="ECO:0000256" key="2">
    <source>
        <dbReference type="SAM" id="Phobius"/>
    </source>
</evidence>
<dbReference type="OrthoDB" id="3786771at2"/>
<feature type="transmembrane region" description="Helical" evidence="2">
    <location>
        <begin position="111"/>
        <end position="133"/>
    </location>
</feature>
<proteinExistence type="predicted"/>
<keyword evidence="2" id="KW-0472">Membrane</keyword>
<dbReference type="Pfam" id="PF11377">
    <property type="entry name" value="DUF3180"/>
    <property type="match status" value="1"/>
</dbReference>
<feature type="transmembrane region" description="Helical" evidence="2">
    <location>
        <begin position="145"/>
        <end position="166"/>
    </location>
</feature>
<dbReference type="RefSeq" id="WP_123388797.1">
    <property type="nucleotide sequence ID" value="NZ_RKHO01000001.1"/>
</dbReference>
<protein>
    <submittedName>
        <fullName evidence="3">Uncharacterized protein DUF3180</fullName>
    </submittedName>
</protein>
<keyword evidence="2" id="KW-1133">Transmembrane helix</keyword>
<name>A0A3N2CPJ0_9ACTN</name>